<keyword evidence="5" id="KW-0067">ATP-binding</keyword>
<dbReference type="RefSeq" id="XP_029218250.1">
    <property type="nucleotide sequence ID" value="XM_029365766.1"/>
</dbReference>
<feature type="compositionally biased region" description="Low complexity" evidence="6">
    <location>
        <begin position="343"/>
        <end position="362"/>
    </location>
</feature>
<dbReference type="GO" id="GO:0000448">
    <property type="term" value="P:cleavage in ITS2 between 5.8S rRNA and LSU-rRNA of tricistronic rRNA transcript (SSU-rRNA, 5.8S rRNA, LSU-rRNA)"/>
    <property type="evidence" value="ECO:0007669"/>
    <property type="project" value="TreeGrafter"/>
</dbReference>
<name>A0A2A9MD71_BESBE</name>
<dbReference type="GO" id="GO:0051731">
    <property type="term" value="F:polynucleotide 5'-hydroxyl-kinase activity"/>
    <property type="evidence" value="ECO:0007669"/>
    <property type="project" value="InterPro"/>
</dbReference>
<evidence type="ECO:0000256" key="5">
    <source>
        <dbReference type="ARBA" id="ARBA00022840"/>
    </source>
</evidence>
<feature type="region of interest" description="Disordered" evidence="6">
    <location>
        <begin position="161"/>
        <end position="224"/>
    </location>
</feature>
<feature type="compositionally biased region" description="Low complexity" evidence="6">
    <location>
        <begin position="300"/>
        <end position="310"/>
    </location>
</feature>
<feature type="compositionally biased region" description="Basic and acidic residues" evidence="6">
    <location>
        <begin position="1142"/>
        <end position="1158"/>
    </location>
</feature>
<dbReference type="Proteomes" id="UP000224006">
    <property type="component" value="Unassembled WGS sequence"/>
</dbReference>
<dbReference type="InterPro" id="IPR045116">
    <property type="entry name" value="Clp1/Grc3"/>
</dbReference>
<dbReference type="GO" id="GO:0005524">
    <property type="term" value="F:ATP binding"/>
    <property type="evidence" value="ECO:0007669"/>
    <property type="project" value="UniProtKB-KW"/>
</dbReference>
<evidence type="ECO:0000259" key="7">
    <source>
        <dbReference type="Pfam" id="PF16575"/>
    </source>
</evidence>
<evidence type="ECO:0000313" key="9">
    <source>
        <dbReference type="Proteomes" id="UP000224006"/>
    </source>
</evidence>
<feature type="domain" description="Clp1 P-loop" evidence="7">
    <location>
        <begin position="788"/>
        <end position="919"/>
    </location>
</feature>
<keyword evidence="9" id="KW-1185">Reference proteome</keyword>
<feature type="compositionally biased region" description="Basic and acidic residues" evidence="6">
    <location>
        <begin position="1512"/>
        <end position="1524"/>
    </location>
</feature>
<feature type="region of interest" description="Disordered" evidence="6">
    <location>
        <begin position="1015"/>
        <end position="1054"/>
    </location>
</feature>
<feature type="compositionally biased region" description="Basic and acidic residues" evidence="6">
    <location>
        <begin position="1198"/>
        <end position="1218"/>
    </location>
</feature>
<feature type="region of interest" description="Disordered" evidence="6">
    <location>
        <begin position="972"/>
        <end position="999"/>
    </location>
</feature>
<dbReference type="EMBL" id="NWUJ01000007">
    <property type="protein sequence ID" value="PFH34241.1"/>
    <property type="molecule type" value="Genomic_DNA"/>
</dbReference>
<organism evidence="8 9">
    <name type="scientific">Besnoitia besnoiti</name>
    <name type="common">Apicomplexan protozoan</name>
    <dbReference type="NCBI Taxonomy" id="94643"/>
    <lineage>
        <taxon>Eukaryota</taxon>
        <taxon>Sar</taxon>
        <taxon>Alveolata</taxon>
        <taxon>Apicomplexa</taxon>
        <taxon>Conoidasida</taxon>
        <taxon>Coccidia</taxon>
        <taxon>Eucoccidiorida</taxon>
        <taxon>Eimeriorina</taxon>
        <taxon>Sarcocystidae</taxon>
        <taxon>Besnoitia</taxon>
    </lineage>
</organism>
<comment type="caution">
    <text evidence="8">The sequence shown here is derived from an EMBL/GenBank/DDBJ whole genome shotgun (WGS) entry which is preliminary data.</text>
</comment>
<evidence type="ECO:0000256" key="4">
    <source>
        <dbReference type="ARBA" id="ARBA00022777"/>
    </source>
</evidence>
<evidence type="ECO:0000256" key="1">
    <source>
        <dbReference type="ARBA" id="ARBA00011003"/>
    </source>
</evidence>
<evidence type="ECO:0000256" key="2">
    <source>
        <dbReference type="ARBA" id="ARBA00022679"/>
    </source>
</evidence>
<feature type="compositionally biased region" description="Low complexity" evidence="6">
    <location>
        <begin position="972"/>
        <end position="993"/>
    </location>
</feature>
<evidence type="ECO:0000256" key="3">
    <source>
        <dbReference type="ARBA" id="ARBA00022741"/>
    </source>
</evidence>
<proteinExistence type="inferred from homology"/>
<feature type="region of interest" description="Disordered" evidence="6">
    <location>
        <begin position="256"/>
        <end position="381"/>
    </location>
</feature>
<feature type="compositionally biased region" description="Basic and acidic residues" evidence="6">
    <location>
        <begin position="1484"/>
        <end position="1503"/>
    </location>
</feature>
<gene>
    <name evidence="8" type="ORF">BESB_073930</name>
</gene>
<feature type="compositionally biased region" description="Basic and acidic residues" evidence="6">
    <location>
        <begin position="256"/>
        <end position="270"/>
    </location>
</feature>
<protein>
    <recommendedName>
        <fullName evidence="7">Clp1 P-loop domain-containing protein</fullName>
    </recommendedName>
</protein>
<feature type="compositionally biased region" description="Polar residues" evidence="6">
    <location>
        <begin position="96"/>
        <end position="110"/>
    </location>
</feature>
<dbReference type="STRING" id="94643.A0A2A9MD71"/>
<dbReference type="Pfam" id="PF16575">
    <property type="entry name" value="CLP1_P"/>
    <property type="match status" value="1"/>
</dbReference>
<feature type="region of interest" description="Disordered" evidence="6">
    <location>
        <begin position="1484"/>
        <end position="1536"/>
    </location>
</feature>
<feature type="compositionally biased region" description="Basic and acidic residues" evidence="6">
    <location>
        <begin position="169"/>
        <end position="180"/>
    </location>
</feature>
<dbReference type="PANTHER" id="PTHR12755">
    <property type="entry name" value="CLEAVAGE/POLYADENYLATION FACTOR IA SUBUNIT CLP1P"/>
    <property type="match status" value="1"/>
</dbReference>
<keyword evidence="2" id="KW-0808">Transferase</keyword>
<evidence type="ECO:0000313" key="8">
    <source>
        <dbReference type="EMBL" id="PFH34241.1"/>
    </source>
</evidence>
<feature type="region of interest" description="Disordered" evidence="6">
    <location>
        <begin position="550"/>
        <end position="575"/>
    </location>
</feature>
<dbReference type="InterPro" id="IPR032319">
    <property type="entry name" value="CLP1_P"/>
</dbReference>
<dbReference type="InterPro" id="IPR027417">
    <property type="entry name" value="P-loop_NTPase"/>
</dbReference>
<feature type="compositionally biased region" description="Basic and acidic residues" evidence="6">
    <location>
        <begin position="1166"/>
        <end position="1190"/>
    </location>
</feature>
<keyword evidence="3" id="KW-0547">Nucleotide-binding</keyword>
<feature type="compositionally biased region" description="Basic and acidic residues" evidence="6">
    <location>
        <begin position="1253"/>
        <end position="1264"/>
    </location>
</feature>
<feature type="region of interest" description="Disordered" evidence="6">
    <location>
        <begin position="399"/>
        <end position="427"/>
    </location>
</feature>
<dbReference type="OrthoDB" id="332373at2759"/>
<dbReference type="PANTHER" id="PTHR12755:SF3">
    <property type="entry name" value="POLYNUCLEOTIDE 5'-HYDROXYL-KINASE NOL9"/>
    <property type="match status" value="1"/>
</dbReference>
<feature type="region of interest" description="Disordered" evidence="6">
    <location>
        <begin position="1135"/>
        <end position="1291"/>
    </location>
</feature>
<dbReference type="VEuPathDB" id="ToxoDB:BESB_073930"/>
<dbReference type="Gene3D" id="3.40.50.300">
    <property type="entry name" value="P-loop containing nucleotide triphosphate hydrolases"/>
    <property type="match status" value="1"/>
</dbReference>
<dbReference type="KEGG" id="bbes:BESB_073930"/>
<feature type="compositionally biased region" description="Polar residues" evidence="6">
    <location>
        <begin position="410"/>
        <end position="426"/>
    </location>
</feature>
<feature type="region of interest" description="Disordered" evidence="6">
    <location>
        <begin position="59"/>
        <end position="122"/>
    </location>
</feature>
<feature type="region of interest" description="Disordered" evidence="6">
    <location>
        <begin position="853"/>
        <end position="873"/>
    </location>
</feature>
<feature type="compositionally biased region" description="Pro residues" evidence="6">
    <location>
        <begin position="289"/>
        <end position="299"/>
    </location>
</feature>
<dbReference type="GO" id="GO:0005634">
    <property type="term" value="C:nucleus"/>
    <property type="evidence" value="ECO:0007669"/>
    <property type="project" value="TreeGrafter"/>
</dbReference>
<keyword evidence="4" id="KW-0418">Kinase</keyword>
<reference evidence="8 9" key="1">
    <citation type="submission" date="2017-09" db="EMBL/GenBank/DDBJ databases">
        <title>Genome sequencing of Besnoitia besnoiti strain Bb-Ger1.</title>
        <authorList>
            <person name="Schares G."/>
            <person name="Venepally P."/>
            <person name="Lorenzi H.A."/>
        </authorList>
    </citation>
    <scope>NUCLEOTIDE SEQUENCE [LARGE SCALE GENOMIC DNA]</scope>
    <source>
        <strain evidence="8 9">Bb-Ger1</strain>
    </source>
</reference>
<evidence type="ECO:0000256" key="6">
    <source>
        <dbReference type="SAM" id="MobiDB-lite"/>
    </source>
</evidence>
<sequence>MTHSRSWGDSAPWEAPCGYRCWRLRCREIQHAELYHGADVAFPRVPHLHGACVARADQKRPAGGKLADGGGLSRQPGCRGGESSYAEEETRGATPPENSAARSTAKQSISEPAKRGLIFSPPRLVPTVDTLEMRRARGESGSGFSHTSVRERQTLLEGLSASLSASENGSDRSEEARRQPNADTHIPGDESGGAAATEEAEAQRGASEGAKGGVAPAELPSAIDSQETPEELLAFCEEVETPGDSRFGAAVFSADCMRETGDPGPEREKGAGQSSPAGCWRRSGSASPPSSPPSEPPTSSPAFATSSSGPPSSPPSPMVSSSSPHCRACEGGSLSPSRPVCASLSSPSCGPPGSSSPSSQPLRELPCASSSGAVSPDDGISEPKRRQVALFHDSCSTSVSQDAAAPSHPPQTCSPSKGPSQSSDTACSAWAASPTGASISSSPRFREYILPLARGEWVRVDSAVWFRVLRGCAEVRGHLFAPSGIYRLIACPFWSPMVRILAVGPPGAASARFRKACAKKGDFKGVNHRECERAQKASRGGDSQRISLHAENGGETCADDAAPRILTGSEEKRRDRRHAPRNCACLPLERQFVDFTGGDADAVSSLFSASIDRLPRSLLRSGASGSSPSCAAEGRERPAPIAVAPALRRLLQVDDRLQSEAIASAEIGELLRAFPRRRYPVVLCFAEVGTARGRISIHSALEPPASACLYRPLEIIPPSWRYVAHEVLQIFVRCGERQAASRFSFSETSGQLFCAACLHARPAECRETTAYGRCPRGESRFPAVVLWGCKGVGKSTFSCFLINFLLNFFPRVAYLEADVGQPTFTLPGCVSLLEVGEPVLTPPHALVDTLDTAPLDKRPPEEIAPPGQVPSRTQSLKNKLLENIFFGDITPKSAPHLYLRCIDRCISTYRQNAARKQRPRAPPGASCLDSAASPLSAPAGSPASALSSRLPALSCPASSDCLPVCHYSPSDSPLPGSSASSPASVAPSAAPSALQDLPSSPPCWSAPALSCAGAFPSPEGGTVDGDASNRAAPGGRGERVTDSDPGGGSRAPCGSLDLSVEGGALAQSAAQKRRQKDGAAHAPGEGASLCLPLIVNTAGWAEGLGEHLLASIRAMSRASACVQFSDGLKKEDDALRPSVARRHGEAKRLGGEPERSEAEMMTENDAPARGKEGAKRGRSTREKTSDEQRKFQGQPIAAKERSTAEMPHKRMRRDDKPVAQRGQQTENLPASKHPETTGRCIPALPDMQNGCDGTERDKREEKESATATETSGECMRAQHDRHYSQPGASSSEMKEGASVARAVFEPIPSLMSLPSPACSSSCLPAPSHPRAAPAAPPAASVCMPSSASAAACVTSTLSPCLHRVSSLAFPGAFAHRVLLHPREALSSSRRASRAPSSWAAASSFLLPAPFRLTDPPRLVACPYVHFPVGDQPGTAERPQTGSGCPAGASFGPLWGGGDGAAVAAHAAAQRHVCVLCGAAKDAAHVEERQRRTTEAGKGLDEARGGPSSWQRGRREEDRANQRGDEDLETGRSTAGSRLSIPKLLQCLQRVKYPDAS</sequence>
<dbReference type="GeneID" id="40312319"/>
<feature type="region of interest" description="Disordered" evidence="6">
    <location>
        <begin position="914"/>
        <end position="933"/>
    </location>
</feature>
<comment type="similarity">
    <text evidence="1">Belongs to the Clp1 family. NOL9/GRC3 subfamily.</text>
</comment>
<accession>A0A2A9MD71</accession>